<dbReference type="EMBL" id="JAAIUW010000041">
    <property type="protein sequence ID" value="KAF7801044.1"/>
    <property type="molecule type" value="Genomic_DNA"/>
</dbReference>
<keyword evidence="2" id="KW-1185">Reference proteome</keyword>
<evidence type="ECO:0000313" key="1">
    <source>
        <dbReference type="EMBL" id="KAF7801044.1"/>
    </source>
</evidence>
<sequence>MVWLSCAFQEGLFDRGLVYYSRTSVVAFSTFTFVIRPLSKLEVMGCIKLCTSFLLDL</sequence>
<protein>
    <submittedName>
        <fullName evidence="1">Uncharacterized protein</fullName>
    </submittedName>
</protein>
<comment type="caution">
    <text evidence="1">The sequence shown here is derived from an EMBL/GenBank/DDBJ whole genome shotgun (WGS) entry which is preliminary data.</text>
</comment>
<accession>A0A834SNV0</accession>
<evidence type="ECO:0000313" key="2">
    <source>
        <dbReference type="Proteomes" id="UP000634136"/>
    </source>
</evidence>
<name>A0A834SNV0_9FABA</name>
<reference evidence="1" key="1">
    <citation type="submission" date="2020-09" db="EMBL/GenBank/DDBJ databases">
        <title>Genome-Enabled Discovery of Anthraquinone Biosynthesis in Senna tora.</title>
        <authorList>
            <person name="Kang S.-H."/>
            <person name="Pandey R.P."/>
            <person name="Lee C.-M."/>
            <person name="Sim J.-S."/>
            <person name="Jeong J.-T."/>
            <person name="Choi B.-S."/>
            <person name="Jung M."/>
            <person name="Ginzburg D."/>
            <person name="Zhao K."/>
            <person name="Won S.Y."/>
            <person name="Oh T.-J."/>
            <person name="Yu Y."/>
            <person name="Kim N.-H."/>
            <person name="Lee O.R."/>
            <person name="Lee T.-H."/>
            <person name="Bashyal P."/>
            <person name="Kim T.-S."/>
            <person name="Lee W.-H."/>
            <person name="Kawkins C."/>
            <person name="Kim C.-K."/>
            <person name="Kim J.S."/>
            <person name="Ahn B.O."/>
            <person name="Rhee S.Y."/>
            <person name="Sohng J.K."/>
        </authorList>
    </citation>
    <scope>NUCLEOTIDE SEQUENCE</scope>
    <source>
        <tissue evidence="1">Leaf</tissue>
    </source>
</reference>
<dbReference type="AlphaFoldDB" id="A0A834SNV0"/>
<organism evidence="1 2">
    <name type="scientific">Senna tora</name>
    <dbReference type="NCBI Taxonomy" id="362788"/>
    <lineage>
        <taxon>Eukaryota</taxon>
        <taxon>Viridiplantae</taxon>
        <taxon>Streptophyta</taxon>
        <taxon>Embryophyta</taxon>
        <taxon>Tracheophyta</taxon>
        <taxon>Spermatophyta</taxon>
        <taxon>Magnoliopsida</taxon>
        <taxon>eudicotyledons</taxon>
        <taxon>Gunneridae</taxon>
        <taxon>Pentapetalae</taxon>
        <taxon>rosids</taxon>
        <taxon>fabids</taxon>
        <taxon>Fabales</taxon>
        <taxon>Fabaceae</taxon>
        <taxon>Caesalpinioideae</taxon>
        <taxon>Cassia clade</taxon>
        <taxon>Senna</taxon>
    </lineage>
</organism>
<dbReference type="Proteomes" id="UP000634136">
    <property type="component" value="Unassembled WGS sequence"/>
</dbReference>
<gene>
    <name evidence="1" type="ORF">G2W53_044440</name>
</gene>
<proteinExistence type="predicted"/>